<dbReference type="Proteomes" id="UP000801492">
    <property type="component" value="Unassembled WGS sequence"/>
</dbReference>
<comment type="similarity">
    <text evidence="2">Belongs to the heat shock protein 70 family.</text>
</comment>
<proteinExistence type="inferred from homology"/>
<dbReference type="InterPro" id="IPR043129">
    <property type="entry name" value="ATPase_NBD"/>
</dbReference>
<dbReference type="Gene3D" id="1.20.1270.10">
    <property type="match status" value="1"/>
</dbReference>
<protein>
    <recommendedName>
        <fullName evidence="10">Heat shock 70 kDa protein 4</fullName>
    </recommendedName>
</protein>
<gene>
    <name evidence="8" type="ORF">ILUMI_25194</name>
</gene>
<dbReference type="Pfam" id="PF00012">
    <property type="entry name" value="HSP70"/>
    <property type="match status" value="1"/>
</dbReference>
<evidence type="ECO:0008006" key="10">
    <source>
        <dbReference type="Google" id="ProtNLM"/>
    </source>
</evidence>
<keyword evidence="5" id="KW-0547">Nucleotide-binding</keyword>
<dbReference type="FunFam" id="3.90.640.10:FF:000004">
    <property type="entry name" value="Heat shock 70 kDa protein 4"/>
    <property type="match status" value="1"/>
</dbReference>
<sequence length="750" mass="84977">MRNTVYGLKRLLGRKYRDPQVQKELQLLPFAVVETATGSVGIKVNYLNEEHVFSPEQCLAMLLTKLKDTSAVALQTQVNDCVISVPSYFTNNERKALLDSAAIAGLNVLRLFNETTATALSYGIYKQDLPAPEEKPRNVIFVDCGHSSLQVAACAFHKGKLRMLATAADPHLGGRDIDLILADQFCKDFQTKYRIDARSSARAFIRLLTEVEKLKKQMSANSTTLHLNIECFMEDKDVHSEMKRADMEALCDGLFQRVEITLRQCLEQSGLALEDIHAVEVVGGSTRIPAIKQIIEKVFHRSPSTTLNQDESVSRGCALQCAMLSPAVRVREFSVTDVQGYPIAVSWDASGDGEAPGEIEVFPVNHAIPFSKMLTFYRREPFSIRASYVGNVPYPDRNIGIWTVKDIRPTAEGKAQKVKVKVRINLHGIMNISSASLIESKESPDNDVPEEQQKINENSEQPQNETANGQPEEGEEKKEKKKKQIVKSVELPIESLTFGFSQVELNQYTEQEFKMIAADRQEKERADARNALEEYVYELRGKLSSDDELGPFVLDSDRETLTRQLDDMENWLYEEGEDCNRQVYQDKLTELKSKGEPIQLRRLEHDLRPAIIEEFARALQLGNKVVEQFRAKDPKYAHLTEDEMKKVEQTVVQSYKWLEEARSQLASTPKHVQPSITIAQIRQERTNFENVVTPIVNKPVPKPESPPKETKEAEKEVGDNAEQNQQQTNQNQEQPQQNCTQDEKMEWSST</sequence>
<dbReference type="PANTHER" id="PTHR45639:SF4">
    <property type="entry name" value="HSC70CB, ISOFORM G"/>
    <property type="match status" value="1"/>
</dbReference>
<dbReference type="PANTHER" id="PTHR45639">
    <property type="entry name" value="HSC70CB, ISOFORM G-RELATED"/>
    <property type="match status" value="1"/>
</dbReference>
<comment type="caution">
    <text evidence="8">The sequence shown here is derived from an EMBL/GenBank/DDBJ whole genome shotgun (WGS) entry which is preliminary data.</text>
</comment>
<evidence type="ECO:0000256" key="2">
    <source>
        <dbReference type="ARBA" id="ARBA00007381"/>
    </source>
</evidence>
<feature type="compositionally biased region" description="Polar residues" evidence="7">
    <location>
        <begin position="455"/>
        <end position="469"/>
    </location>
</feature>
<dbReference type="FunFam" id="3.30.420.40:FF:000171">
    <property type="entry name" value="Heat shock 70 kDa protein 4"/>
    <property type="match status" value="1"/>
</dbReference>
<dbReference type="Gene3D" id="3.30.420.40">
    <property type="match status" value="2"/>
</dbReference>
<keyword evidence="6" id="KW-0067">ATP-binding</keyword>
<dbReference type="OrthoDB" id="434160at2759"/>
<evidence type="ECO:0000256" key="7">
    <source>
        <dbReference type="SAM" id="MobiDB-lite"/>
    </source>
</evidence>
<dbReference type="SUPFAM" id="SSF53067">
    <property type="entry name" value="Actin-like ATPase domain"/>
    <property type="match status" value="2"/>
</dbReference>
<accession>A0A8K0G063</accession>
<evidence type="ECO:0000313" key="9">
    <source>
        <dbReference type="Proteomes" id="UP000801492"/>
    </source>
</evidence>
<feature type="compositionally biased region" description="Basic and acidic residues" evidence="7">
    <location>
        <begin position="705"/>
        <end position="718"/>
    </location>
</feature>
<evidence type="ECO:0000256" key="4">
    <source>
        <dbReference type="ARBA" id="ARBA00022553"/>
    </source>
</evidence>
<evidence type="ECO:0000256" key="1">
    <source>
        <dbReference type="ARBA" id="ARBA00004496"/>
    </source>
</evidence>
<dbReference type="InterPro" id="IPR029047">
    <property type="entry name" value="HSP70_peptide-bd_sf"/>
</dbReference>
<keyword evidence="3" id="KW-0963">Cytoplasm</keyword>
<feature type="compositionally biased region" description="Low complexity" evidence="7">
    <location>
        <begin position="722"/>
        <end position="740"/>
    </location>
</feature>
<dbReference type="GO" id="GO:0140662">
    <property type="term" value="F:ATP-dependent protein folding chaperone"/>
    <property type="evidence" value="ECO:0007669"/>
    <property type="project" value="InterPro"/>
</dbReference>
<dbReference type="FunFam" id="3.30.30.30:FF:000002">
    <property type="entry name" value="Heat shock 70 kDa protein 4"/>
    <property type="match status" value="1"/>
</dbReference>
<name>A0A8K0G063_IGNLU</name>
<reference evidence="8" key="1">
    <citation type="submission" date="2019-08" db="EMBL/GenBank/DDBJ databases">
        <title>The genome of the North American firefly Photinus pyralis.</title>
        <authorList>
            <consortium name="Photinus pyralis genome working group"/>
            <person name="Fallon T.R."/>
            <person name="Sander Lower S.E."/>
            <person name="Weng J.-K."/>
        </authorList>
    </citation>
    <scope>NUCLEOTIDE SEQUENCE</scope>
    <source>
        <strain evidence="8">TRF0915ILg1</strain>
        <tissue evidence="8">Whole body</tissue>
    </source>
</reference>
<keyword evidence="9" id="KW-1185">Reference proteome</keyword>
<dbReference type="GO" id="GO:0005829">
    <property type="term" value="C:cytosol"/>
    <property type="evidence" value="ECO:0007669"/>
    <property type="project" value="TreeGrafter"/>
</dbReference>
<dbReference type="FunFam" id="1.20.1270.10:FF:000002">
    <property type="entry name" value="Heat shock 70 kDa protein 4"/>
    <property type="match status" value="1"/>
</dbReference>
<keyword evidence="4" id="KW-0597">Phosphoprotein</keyword>
<evidence type="ECO:0000256" key="6">
    <source>
        <dbReference type="ARBA" id="ARBA00022840"/>
    </source>
</evidence>
<dbReference type="GO" id="GO:0005634">
    <property type="term" value="C:nucleus"/>
    <property type="evidence" value="ECO:0007669"/>
    <property type="project" value="TreeGrafter"/>
</dbReference>
<dbReference type="EMBL" id="VTPC01090880">
    <property type="protein sequence ID" value="KAF2880978.1"/>
    <property type="molecule type" value="Genomic_DNA"/>
</dbReference>
<dbReference type="SUPFAM" id="SSF100920">
    <property type="entry name" value="Heat shock protein 70kD (HSP70), peptide-binding domain"/>
    <property type="match status" value="1"/>
</dbReference>
<dbReference type="PROSITE" id="PS01036">
    <property type="entry name" value="HSP70_3"/>
    <property type="match status" value="1"/>
</dbReference>
<dbReference type="Gene3D" id="3.90.640.10">
    <property type="entry name" value="Actin, Chain A, domain 4"/>
    <property type="match status" value="1"/>
</dbReference>
<dbReference type="GO" id="GO:0005524">
    <property type="term" value="F:ATP binding"/>
    <property type="evidence" value="ECO:0007669"/>
    <property type="project" value="UniProtKB-KW"/>
</dbReference>
<dbReference type="FunFam" id="3.30.420.40:FF:000767">
    <property type="entry name" value="Heat shock protein 70 (HSP70)-4, putative"/>
    <property type="match status" value="1"/>
</dbReference>
<feature type="region of interest" description="Disordered" evidence="7">
    <location>
        <begin position="690"/>
        <end position="750"/>
    </location>
</feature>
<dbReference type="Gene3D" id="2.60.34.10">
    <property type="entry name" value="Substrate Binding Domain Of DNAk, Chain A, domain 1"/>
    <property type="match status" value="1"/>
</dbReference>
<dbReference type="InterPro" id="IPR013126">
    <property type="entry name" value="Hsp_70_fam"/>
</dbReference>
<evidence type="ECO:0000313" key="8">
    <source>
        <dbReference type="EMBL" id="KAF2880978.1"/>
    </source>
</evidence>
<evidence type="ECO:0000256" key="5">
    <source>
        <dbReference type="ARBA" id="ARBA00022741"/>
    </source>
</evidence>
<dbReference type="SUPFAM" id="SSF100934">
    <property type="entry name" value="Heat shock protein 70kD (HSP70), C-terminal subdomain"/>
    <property type="match status" value="2"/>
</dbReference>
<dbReference type="AlphaFoldDB" id="A0A8K0G063"/>
<feature type="compositionally biased region" description="Basic and acidic residues" evidence="7">
    <location>
        <begin position="741"/>
        <end position="750"/>
    </location>
</feature>
<dbReference type="PRINTS" id="PR00301">
    <property type="entry name" value="HEATSHOCK70"/>
</dbReference>
<evidence type="ECO:0000256" key="3">
    <source>
        <dbReference type="ARBA" id="ARBA00022490"/>
    </source>
</evidence>
<feature type="region of interest" description="Disordered" evidence="7">
    <location>
        <begin position="436"/>
        <end position="481"/>
    </location>
</feature>
<organism evidence="8 9">
    <name type="scientific">Ignelater luminosus</name>
    <name type="common">Cucubano</name>
    <name type="synonym">Pyrophorus luminosus</name>
    <dbReference type="NCBI Taxonomy" id="2038154"/>
    <lineage>
        <taxon>Eukaryota</taxon>
        <taxon>Metazoa</taxon>
        <taxon>Ecdysozoa</taxon>
        <taxon>Arthropoda</taxon>
        <taxon>Hexapoda</taxon>
        <taxon>Insecta</taxon>
        <taxon>Pterygota</taxon>
        <taxon>Neoptera</taxon>
        <taxon>Endopterygota</taxon>
        <taxon>Coleoptera</taxon>
        <taxon>Polyphaga</taxon>
        <taxon>Elateriformia</taxon>
        <taxon>Elateroidea</taxon>
        <taxon>Elateridae</taxon>
        <taxon>Agrypninae</taxon>
        <taxon>Pyrophorini</taxon>
        <taxon>Ignelater</taxon>
    </lineage>
</organism>
<dbReference type="InterPro" id="IPR018181">
    <property type="entry name" value="Heat_shock_70_CS"/>
</dbReference>
<dbReference type="Gene3D" id="3.30.30.30">
    <property type="match status" value="1"/>
</dbReference>
<dbReference type="InterPro" id="IPR029048">
    <property type="entry name" value="HSP70_C_sf"/>
</dbReference>
<comment type="subcellular location">
    <subcellularLocation>
        <location evidence="1">Cytoplasm</location>
    </subcellularLocation>
</comment>